<reference evidence="1" key="1">
    <citation type="submission" date="2024-12" db="EMBL/GenBank/DDBJ databases">
        <authorList>
            <person name="Wu N."/>
        </authorList>
    </citation>
    <scope>NUCLEOTIDE SEQUENCE</scope>
    <source>
        <strain evidence="1">P15</strain>
    </source>
</reference>
<comment type="caution">
    <text evidence="1">The sequence shown here is derived from an EMBL/GenBank/DDBJ whole genome shotgun (WGS) entry which is preliminary data.</text>
</comment>
<proteinExistence type="predicted"/>
<sequence>MTQKDCPMASAPCEELKDTVKEMTEVRLQLREVVTLMRELTDHSRRLEVLEKLVTDTSNASRSAHHRLNDMQAAQRWLIGLTVTMVGTGIASATLLIKLMGG</sequence>
<evidence type="ECO:0000313" key="2">
    <source>
        <dbReference type="Proteomes" id="UP001631969"/>
    </source>
</evidence>
<keyword evidence="2" id="KW-1185">Reference proteome</keyword>
<organism evidence="1 2">
    <name type="scientific">Paenibacillus mesotrionivorans</name>
    <dbReference type="NCBI Taxonomy" id="3160968"/>
    <lineage>
        <taxon>Bacteria</taxon>
        <taxon>Bacillati</taxon>
        <taxon>Bacillota</taxon>
        <taxon>Bacilli</taxon>
        <taxon>Bacillales</taxon>
        <taxon>Paenibacillaceae</taxon>
        <taxon>Paenibacillus</taxon>
    </lineage>
</organism>
<dbReference type="EMBL" id="JBJURJ010000007">
    <property type="protein sequence ID" value="MFM9329191.1"/>
    <property type="molecule type" value="Genomic_DNA"/>
</dbReference>
<gene>
    <name evidence="1" type="ORF">ACI1P1_12920</name>
</gene>
<name>A0ACC7NZS3_9BACL</name>
<evidence type="ECO:0000313" key="1">
    <source>
        <dbReference type="EMBL" id="MFM9329191.1"/>
    </source>
</evidence>
<dbReference type="Proteomes" id="UP001631969">
    <property type="component" value="Unassembled WGS sequence"/>
</dbReference>
<accession>A0ACC7NZS3</accession>
<protein>
    <submittedName>
        <fullName evidence="1">Uncharacterized protein</fullName>
    </submittedName>
</protein>